<keyword evidence="1" id="KW-1133">Transmembrane helix</keyword>
<comment type="caution">
    <text evidence="2">The sequence shown here is derived from an EMBL/GenBank/DDBJ whole genome shotgun (WGS) entry which is preliminary data.</text>
</comment>
<sequence length="140" mass="15802">MEKKLPLLVVKLKQVNKKGFTLLEAILVLTIISICLLLFTRTTTSSTSLSLEMDKVKSILLLAQREAILTKQVEYVQIQNSQIISGKKTYQLARGMTCGEHEIYFNERGNVNQARTITCTFNNQQKQLVIHLGSGNIYAK</sequence>
<organism evidence="2 3">
    <name type="scientific">Breznakia blatticola</name>
    <dbReference type="NCBI Taxonomy" id="1754012"/>
    <lineage>
        <taxon>Bacteria</taxon>
        <taxon>Bacillati</taxon>
        <taxon>Bacillota</taxon>
        <taxon>Erysipelotrichia</taxon>
        <taxon>Erysipelotrichales</taxon>
        <taxon>Erysipelotrichaceae</taxon>
        <taxon>Breznakia</taxon>
    </lineage>
</organism>
<name>A0A4R7ZS80_9FIRM</name>
<dbReference type="NCBIfam" id="TIGR02532">
    <property type="entry name" value="IV_pilin_GFxxxE"/>
    <property type="match status" value="1"/>
</dbReference>
<dbReference type="OrthoDB" id="1654438at2"/>
<reference evidence="2 3" key="1">
    <citation type="submission" date="2019-03" db="EMBL/GenBank/DDBJ databases">
        <title>Genomic Encyclopedia of Type Strains, Phase IV (KMG-IV): sequencing the most valuable type-strain genomes for metagenomic binning, comparative biology and taxonomic classification.</title>
        <authorList>
            <person name="Goeker M."/>
        </authorList>
    </citation>
    <scope>NUCLEOTIDE SEQUENCE [LARGE SCALE GENOMIC DNA]</scope>
    <source>
        <strain evidence="2 3">DSM 28867</strain>
    </source>
</reference>
<dbReference type="NCBIfam" id="NF040982">
    <property type="entry name" value="ComGD"/>
    <property type="match status" value="1"/>
</dbReference>
<dbReference type="InterPro" id="IPR016785">
    <property type="entry name" value="ComGD"/>
</dbReference>
<dbReference type="RefSeq" id="WP_134169226.1">
    <property type="nucleotide sequence ID" value="NZ_SODD01000013.1"/>
</dbReference>
<dbReference type="Proteomes" id="UP000294743">
    <property type="component" value="Unassembled WGS sequence"/>
</dbReference>
<dbReference type="EMBL" id="SODD01000013">
    <property type="protein sequence ID" value="TDW20356.1"/>
    <property type="molecule type" value="Genomic_DNA"/>
</dbReference>
<evidence type="ECO:0000313" key="2">
    <source>
        <dbReference type="EMBL" id="TDW20356.1"/>
    </source>
</evidence>
<proteinExistence type="predicted"/>
<gene>
    <name evidence="2" type="ORF">EDD63_11337</name>
</gene>
<dbReference type="InterPro" id="IPR012902">
    <property type="entry name" value="N_methyl_site"/>
</dbReference>
<evidence type="ECO:0000256" key="1">
    <source>
        <dbReference type="SAM" id="Phobius"/>
    </source>
</evidence>
<keyword evidence="1" id="KW-0812">Transmembrane</keyword>
<protein>
    <submittedName>
        <fullName evidence="2">Prepilin-type N-terminal cleavage/methylation domain-containing protein</fullName>
    </submittedName>
</protein>
<dbReference type="Pfam" id="PF07963">
    <property type="entry name" value="N_methyl"/>
    <property type="match status" value="1"/>
</dbReference>
<feature type="transmembrane region" description="Helical" evidence="1">
    <location>
        <begin position="20"/>
        <end position="39"/>
    </location>
</feature>
<accession>A0A4R7ZS80</accession>
<keyword evidence="3" id="KW-1185">Reference proteome</keyword>
<dbReference type="AlphaFoldDB" id="A0A4R7ZS80"/>
<keyword evidence="1" id="KW-0472">Membrane</keyword>
<evidence type="ECO:0000313" key="3">
    <source>
        <dbReference type="Proteomes" id="UP000294743"/>
    </source>
</evidence>